<gene>
    <name evidence="2" type="ORF">TIFTF001_046916</name>
</gene>
<feature type="region of interest" description="Disordered" evidence="1">
    <location>
        <begin position="56"/>
        <end position="98"/>
    </location>
</feature>
<reference evidence="2" key="1">
    <citation type="submission" date="2023-07" db="EMBL/GenBank/DDBJ databases">
        <title>draft genome sequence of fig (Ficus carica).</title>
        <authorList>
            <person name="Takahashi T."/>
            <person name="Nishimura K."/>
        </authorList>
    </citation>
    <scope>NUCLEOTIDE SEQUENCE</scope>
</reference>
<accession>A0AA88CIX5</accession>
<feature type="compositionally biased region" description="Basic and acidic residues" evidence="1">
    <location>
        <begin position="89"/>
        <end position="98"/>
    </location>
</feature>
<sequence length="146" mass="15953">MELFRRTEITGGVGSLQPAVRLGLALVEVEAGGEDWDPAQGRIWILREGEQISDDCGGEVKRSENLLKRRGGSGSGAKENESSATAAARSRDLEEIGEPARDKGWIGIWREGDRISGDCSGEIREPSRDERRISDVTYERAPEIGV</sequence>
<keyword evidence="3" id="KW-1185">Reference proteome</keyword>
<proteinExistence type="predicted"/>
<feature type="compositionally biased region" description="Basic and acidic residues" evidence="1">
    <location>
        <begin position="58"/>
        <end position="67"/>
    </location>
</feature>
<feature type="region of interest" description="Disordered" evidence="1">
    <location>
        <begin position="114"/>
        <end position="146"/>
    </location>
</feature>
<evidence type="ECO:0000313" key="3">
    <source>
        <dbReference type="Proteomes" id="UP001187192"/>
    </source>
</evidence>
<name>A0AA88CIX5_FICCA</name>
<protein>
    <submittedName>
        <fullName evidence="2">Uncharacterized protein</fullName>
    </submittedName>
</protein>
<comment type="caution">
    <text evidence="2">The sequence shown here is derived from an EMBL/GenBank/DDBJ whole genome shotgun (WGS) entry which is preliminary data.</text>
</comment>
<evidence type="ECO:0000313" key="2">
    <source>
        <dbReference type="EMBL" id="GMN19150.1"/>
    </source>
</evidence>
<dbReference type="AlphaFoldDB" id="A0AA88CIX5"/>
<evidence type="ECO:0000256" key="1">
    <source>
        <dbReference type="SAM" id="MobiDB-lite"/>
    </source>
</evidence>
<dbReference type="EMBL" id="BTGU01005022">
    <property type="protein sequence ID" value="GMN19150.1"/>
    <property type="molecule type" value="Genomic_DNA"/>
</dbReference>
<organism evidence="2 3">
    <name type="scientific">Ficus carica</name>
    <name type="common">Common fig</name>
    <dbReference type="NCBI Taxonomy" id="3494"/>
    <lineage>
        <taxon>Eukaryota</taxon>
        <taxon>Viridiplantae</taxon>
        <taxon>Streptophyta</taxon>
        <taxon>Embryophyta</taxon>
        <taxon>Tracheophyta</taxon>
        <taxon>Spermatophyta</taxon>
        <taxon>Magnoliopsida</taxon>
        <taxon>eudicotyledons</taxon>
        <taxon>Gunneridae</taxon>
        <taxon>Pentapetalae</taxon>
        <taxon>rosids</taxon>
        <taxon>fabids</taxon>
        <taxon>Rosales</taxon>
        <taxon>Moraceae</taxon>
        <taxon>Ficeae</taxon>
        <taxon>Ficus</taxon>
    </lineage>
</organism>
<dbReference type="Proteomes" id="UP001187192">
    <property type="component" value="Unassembled WGS sequence"/>
</dbReference>